<dbReference type="EMBL" id="JAPMUA010000004">
    <property type="protein sequence ID" value="MDG3586623.1"/>
    <property type="molecule type" value="Genomic_DNA"/>
</dbReference>
<comment type="caution">
    <text evidence="1">The sequence shown here is derived from an EMBL/GenBank/DDBJ whole genome shotgun (WGS) entry which is preliminary data.</text>
</comment>
<organism evidence="1 2">
    <name type="scientific">Galbibacter pacificus</name>
    <dbReference type="NCBI Taxonomy" id="2996052"/>
    <lineage>
        <taxon>Bacteria</taxon>
        <taxon>Pseudomonadati</taxon>
        <taxon>Bacteroidota</taxon>
        <taxon>Flavobacteriia</taxon>
        <taxon>Flavobacteriales</taxon>
        <taxon>Flavobacteriaceae</taxon>
        <taxon>Galbibacter</taxon>
    </lineage>
</organism>
<keyword evidence="2" id="KW-1185">Reference proteome</keyword>
<evidence type="ECO:0000313" key="1">
    <source>
        <dbReference type="EMBL" id="MDG3586623.1"/>
    </source>
</evidence>
<name>A0ABT6FTL7_9FLAO</name>
<sequence length="207" mass="23129">MKYIFAFIIFLSGAYVYSQKAIKKVVLAKEVSFIEVDANNVFNVSMQTHKGDDVIIVTKMEGEYQNEFVNTVKEEGTTLFIGVEQRPLFNKPNDKLGAHKVISVSLEIEVPEYKEVYISGNYTGMELRGHYKSIEAITANELIVLDNISGGTIKARTRNGNIVAQKISGEVRAKSEYGKVYKGSLKPGNTNFELNSLNGNIYINKTE</sequence>
<proteinExistence type="predicted"/>
<evidence type="ECO:0008006" key="3">
    <source>
        <dbReference type="Google" id="ProtNLM"/>
    </source>
</evidence>
<reference evidence="1" key="1">
    <citation type="submission" date="2022-11" db="EMBL/GenBank/DDBJ databases">
        <title>High-quality draft genome sequence of Galbibacter sp. strain CMA-7.</title>
        <authorList>
            <person name="Wei L."/>
            <person name="Dong C."/>
            <person name="Shao Z."/>
        </authorList>
    </citation>
    <scope>NUCLEOTIDE SEQUENCE</scope>
    <source>
        <strain evidence="1">CMA-7</strain>
    </source>
</reference>
<evidence type="ECO:0000313" key="2">
    <source>
        <dbReference type="Proteomes" id="UP001153642"/>
    </source>
</evidence>
<accession>A0ABT6FTL7</accession>
<gene>
    <name evidence="1" type="ORF">OSR52_12170</name>
</gene>
<protein>
    <recommendedName>
        <fullName evidence="3">Adhesin domain-containing protein</fullName>
    </recommendedName>
</protein>
<dbReference type="RefSeq" id="WP_277900352.1">
    <property type="nucleotide sequence ID" value="NZ_JAPMUA010000004.1"/>
</dbReference>
<dbReference type="Proteomes" id="UP001153642">
    <property type="component" value="Unassembled WGS sequence"/>
</dbReference>